<feature type="domain" description="4Fe-4S Wbl-type" evidence="13">
    <location>
        <begin position="35"/>
        <end position="99"/>
    </location>
</feature>
<evidence type="ECO:0000256" key="4">
    <source>
        <dbReference type="ARBA" id="ARBA00022490"/>
    </source>
</evidence>
<sequence>MSGTNASHPGARLTTTIDRLPGPNSDFWNWQMQGKCRGLESSVFFHPEGERGRARMQRERQAKQVCADCPVLMQCRSHALSVDEPYGIWGGLTESERNLMRRRNPRRLAG</sequence>
<dbReference type="PROSITE" id="PS51674">
    <property type="entry name" value="4FE4S_WBL"/>
    <property type="match status" value="1"/>
</dbReference>
<evidence type="ECO:0000256" key="12">
    <source>
        <dbReference type="HAMAP-Rule" id="MF_01479"/>
    </source>
</evidence>
<dbReference type="PANTHER" id="PTHR38839:SF5">
    <property type="entry name" value="TRANSCRIPTIONAL REGULATOR WHID"/>
    <property type="match status" value="1"/>
</dbReference>
<feature type="binding site" evidence="12">
    <location>
        <position position="66"/>
    </location>
    <ligand>
        <name>[4Fe-4S] cluster</name>
        <dbReference type="ChEBI" id="CHEBI:49883"/>
    </ligand>
</feature>
<keyword evidence="11 12" id="KW-0804">Transcription</keyword>
<feature type="binding site" evidence="12">
    <location>
        <position position="69"/>
    </location>
    <ligand>
        <name>[4Fe-4S] cluster</name>
        <dbReference type="ChEBI" id="CHEBI:49883"/>
    </ligand>
</feature>
<dbReference type="PANTHER" id="PTHR38839">
    <property type="entry name" value="TRANSCRIPTIONAL REGULATOR WHID-RELATED"/>
    <property type="match status" value="1"/>
</dbReference>
<evidence type="ECO:0000256" key="5">
    <source>
        <dbReference type="ARBA" id="ARBA00022723"/>
    </source>
</evidence>
<evidence type="ECO:0000256" key="9">
    <source>
        <dbReference type="ARBA" id="ARBA00023125"/>
    </source>
</evidence>
<dbReference type="InterPro" id="IPR034768">
    <property type="entry name" value="4FE4S_WBL"/>
</dbReference>
<organism evidence="14 15">
    <name type="scientific">Gordonia hydrophobica</name>
    <dbReference type="NCBI Taxonomy" id="40516"/>
    <lineage>
        <taxon>Bacteria</taxon>
        <taxon>Bacillati</taxon>
        <taxon>Actinomycetota</taxon>
        <taxon>Actinomycetes</taxon>
        <taxon>Mycobacteriales</taxon>
        <taxon>Gordoniaceae</taxon>
        <taxon>Gordonia</taxon>
    </lineage>
</organism>
<dbReference type="RefSeq" id="WP_066166056.1">
    <property type="nucleotide sequence ID" value="NZ_CP136137.1"/>
</dbReference>
<proteinExistence type="inferred from homology"/>
<dbReference type="Pfam" id="PF02467">
    <property type="entry name" value="Whib"/>
    <property type="match status" value="1"/>
</dbReference>
<keyword evidence="5 12" id="KW-0479">Metal-binding</keyword>
<evidence type="ECO:0000313" key="15">
    <source>
        <dbReference type="Proteomes" id="UP001479933"/>
    </source>
</evidence>
<evidence type="ECO:0000313" key="14">
    <source>
        <dbReference type="EMBL" id="WYY07704.1"/>
    </source>
</evidence>
<comment type="subcellular location">
    <subcellularLocation>
        <location evidence="1 12">Cytoplasm</location>
    </subcellularLocation>
</comment>
<feature type="binding site" evidence="12">
    <location>
        <position position="75"/>
    </location>
    <ligand>
        <name>[4Fe-4S] cluster</name>
        <dbReference type="ChEBI" id="CHEBI:49883"/>
    </ligand>
</feature>
<keyword evidence="9 12" id="KW-0238">DNA-binding</keyword>
<reference evidence="14 15" key="1">
    <citation type="journal article" date="2023" name="Virus Evol.">
        <title>Computational host range prediction-The good, the bad, and the ugly.</title>
        <authorList>
            <person name="Howell A.A."/>
            <person name="Versoza C.J."/>
            <person name="Pfeifer S.P."/>
        </authorList>
    </citation>
    <scope>NUCLEOTIDE SEQUENCE [LARGE SCALE GENOMIC DNA]</scope>
    <source>
        <strain evidence="14 15">1610/1b</strain>
    </source>
</reference>
<comment type="cofactor">
    <cofactor evidence="12">
        <name>[4Fe-4S] cluster</name>
        <dbReference type="ChEBI" id="CHEBI:49883"/>
    </cofactor>
    <text evidence="12">Binds 1 [4Fe-4S] cluster per subunit. Following nitrosylation of the [4Fe-4S] cluster binds 1 [4Fe-8(NO)] cluster per subunit.</text>
</comment>
<keyword evidence="3 12" id="KW-0004">4Fe-4S</keyword>
<name>A0ABZ2U4D9_9ACTN</name>
<keyword evidence="15" id="KW-1185">Reference proteome</keyword>
<keyword evidence="10 12" id="KW-1015">Disulfide bond</keyword>
<dbReference type="Proteomes" id="UP001479933">
    <property type="component" value="Chromosome"/>
</dbReference>
<evidence type="ECO:0000256" key="6">
    <source>
        <dbReference type="ARBA" id="ARBA00023004"/>
    </source>
</evidence>
<evidence type="ECO:0000256" key="2">
    <source>
        <dbReference type="ARBA" id="ARBA00006597"/>
    </source>
</evidence>
<evidence type="ECO:0000256" key="11">
    <source>
        <dbReference type="ARBA" id="ARBA00023163"/>
    </source>
</evidence>
<keyword evidence="4 12" id="KW-0963">Cytoplasm</keyword>
<protein>
    <recommendedName>
        <fullName evidence="12">Transcriptional regulator WhiB</fullName>
    </recommendedName>
</protein>
<comment type="similarity">
    <text evidence="2 12">Belongs to the WhiB family.</text>
</comment>
<comment type="PTM">
    <text evidence="12">Upon Fe-S cluster removal intramolecular disulfide bonds are formed.</text>
</comment>
<evidence type="ECO:0000256" key="8">
    <source>
        <dbReference type="ARBA" id="ARBA00023015"/>
    </source>
</evidence>
<evidence type="ECO:0000256" key="3">
    <source>
        <dbReference type="ARBA" id="ARBA00022485"/>
    </source>
</evidence>
<gene>
    <name evidence="12" type="primary">whiB</name>
    <name evidence="14" type="ORF">RVF87_01040</name>
</gene>
<evidence type="ECO:0000256" key="7">
    <source>
        <dbReference type="ARBA" id="ARBA00023014"/>
    </source>
</evidence>
<comment type="PTM">
    <text evidence="12">The Fe-S cluster can be nitrosylated by nitric oxide (NO).</text>
</comment>
<keyword evidence="8 12" id="KW-0805">Transcription regulation</keyword>
<dbReference type="InterPro" id="IPR003482">
    <property type="entry name" value="Whib"/>
</dbReference>
<feature type="binding site" evidence="12">
    <location>
        <position position="36"/>
    </location>
    <ligand>
        <name>[4Fe-4S] cluster</name>
        <dbReference type="ChEBI" id="CHEBI:49883"/>
    </ligand>
</feature>
<keyword evidence="6 12" id="KW-0408">Iron</keyword>
<evidence type="ECO:0000256" key="10">
    <source>
        <dbReference type="ARBA" id="ARBA00023157"/>
    </source>
</evidence>
<evidence type="ECO:0000259" key="13">
    <source>
        <dbReference type="PROSITE" id="PS51674"/>
    </source>
</evidence>
<keyword evidence="7 12" id="KW-0411">Iron-sulfur</keyword>
<dbReference type="EMBL" id="CP136137">
    <property type="protein sequence ID" value="WYY07704.1"/>
    <property type="molecule type" value="Genomic_DNA"/>
</dbReference>
<dbReference type="HAMAP" id="MF_01479">
    <property type="entry name" value="WhiB"/>
    <property type="match status" value="1"/>
</dbReference>
<evidence type="ECO:0000256" key="1">
    <source>
        <dbReference type="ARBA" id="ARBA00004496"/>
    </source>
</evidence>
<accession>A0ABZ2U4D9</accession>
<comment type="function">
    <text evidence="12">Acts as a transcriptional regulator. Probably redox-responsive. The apo- but not holo-form probably binds DNA.</text>
</comment>